<dbReference type="Proteomes" id="UP000030960">
    <property type="component" value="Unassembled WGS sequence"/>
</dbReference>
<gene>
    <name evidence="2" type="ORF">OA50_04458</name>
</gene>
<evidence type="ECO:0000259" key="1">
    <source>
        <dbReference type="Pfam" id="PF05048"/>
    </source>
</evidence>
<dbReference type="PATRIC" id="fig|1515334.3.peg.4487"/>
<dbReference type="SUPFAM" id="SSF51126">
    <property type="entry name" value="Pectin lyase-like"/>
    <property type="match status" value="2"/>
</dbReference>
<dbReference type="InterPro" id="IPR006626">
    <property type="entry name" value="PbH1"/>
</dbReference>
<dbReference type="Pfam" id="PF05048">
    <property type="entry name" value="NosD"/>
    <property type="match status" value="1"/>
</dbReference>
<accession>A0A0B3RSV4</accession>
<dbReference type="AlphaFoldDB" id="A0A0B3RSV4"/>
<protein>
    <recommendedName>
        <fullName evidence="1">Periplasmic copper-binding protein NosD beta helix domain-containing protein</fullName>
    </recommendedName>
</protein>
<evidence type="ECO:0000313" key="2">
    <source>
        <dbReference type="EMBL" id="KHQ51087.1"/>
    </source>
</evidence>
<dbReference type="EMBL" id="JSUQ01000020">
    <property type="protein sequence ID" value="KHQ51087.1"/>
    <property type="molecule type" value="Genomic_DNA"/>
</dbReference>
<keyword evidence="3" id="KW-1185">Reference proteome</keyword>
<sequence length="758" mass="80030">MTWDASTQTITRIWDFATNFDALDVAPRSGFDAAFDDVVDSVNAAIADHNSKFSPTYSDRAAAVAANVPASAKALHVMTPTGERITFVRNTRGSAGAALTTNSGSYEWMPAVPWMVTPDHWAENTNQGTTDMKTAIQSAVDYVEDLSGTGVYLSGGRVNILNANYLTSGEIRVNDHGVHFYGVADDTGSRISNSSGTSNTILFRPDSPLTGGTLEGGGIHNITFWNTHSGSNPSAGAHVEVDSTARVQIINCSFYNHYRGIKFSGSGQGCTVAFCHITQGSNTSTAVTAGSAGIYVGRRQVNAGVRTPALDGSNYYTECNGLDIIGCEIISNNYGMQDCIHIDSCDGVKLIGGHTNGAIRSCLCLAPAQDNISFSDFHAVGHHFDPLPGTTQDGVTIEDFASAGGSAMRDISFTGCSFSGASRDLMRIVMQCKNITVTGNNFKVAGDHHVVVNSADAQGIILTSNTMYKSDQDAVGNVPAIYLAAGDDIKVKDNVIDTGTRGIQFLSAATGVNITDNTFSNMTETDILPPDGVPVGTVIGANKVSASQTVASATTVVLYPGIISFRFTGTTTVNTIRAAATGTGPTIPNCCWDGRVVTIRATSSFTVSSSAGNIRLTGGVDFPMADGDRLVLEYDDTDNLWYEVGRSQGKHVSTSQVTINNTTADVVGDYAIATDEVHEWTVMQRSSGGTIQGKWHVTVDDDGTTVTGLVSEIHDASTEVAVTVTDNADGTYTINGQNTAANDKYFVARLDSKTEWAN</sequence>
<dbReference type="InterPro" id="IPR011050">
    <property type="entry name" value="Pectin_lyase_fold/virulence"/>
</dbReference>
<proteinExistence type="predicted"/>
<name>A0A0B3RSV4_9RHOB</name>
<dbReference type="InterPro" id="IPR007742">
    <property type="entry name" value="NosD_dom"/>
</dbReference>
<feature type="domain" description="Periplasmic copper-binding protein NosD beta helix" evidence="1">
    <location>
        <begin position="413"/>
        <end position="524"/>
    </location>
</feature>
<dbReference type="RefSeq" id="WP_043145276.1">
    <property type="nucleotide sequence ID" value="NZ_JSUQ01000020.1"/>
</dbReference>
<organism evidence="2 3">
    <name type="scientific">Mameliella alba</name>
    <dbReference type="NCBI Taxonomy" id="561184"/>
    <lineage>
        <taxon>Bacteria</taxon>
        <taxon>Pseudomonadati</taxon>
        <taxon>Pseudomonadota</taxon>
        <taxon>Alphaproteobacteria</taxon>
        <taxon>Rhodobacterales</taxon>
        <taxon>Roseobacteraceae</taxon>
        <taxon>Mameliella</taxon>
    </lineage>
</organism>
<reference evidence="2 3" key="1">
    <citation type="submission" date="2014-10" db="EMBL/GenBank/DDBJ databases">
        <title>Genome sequence of Ponticoccus sp. strain UMTAT08 isolated from clonal culture of toxic dinoflagellate Alexandrium tamiyavanichii.</title>
        <authorList>
            <person name="Gan H.Y."/>
            <person name="Muhd D.-D."/>
            <person name="Mohd Noor M.E."/>
            <person name="Yeong Y.S."/>
            <person name="Usup G."/>
        </authorList>
    </citation>
    <scope>NUCLEOTIDE SEQUENCE [LARGE SCALE GENOMIC DNA]</scope>
    <source>
        <strain evidence="2 3">UMTAT08</strain>
    </source>
</reference>
<dbReference type="SMART" id="SM00710">
    <property type="entry name" value="PbH1"/>
    <property type="match status" value="8"/>
</dbReference>
<dbReference type="Gene3D" id="2.160.20.10">
    <property type="entry name" value="Single-stranded right-handed beta-helix, Pectin lyase-like"/>
    <property type="match status" value="2"/>
</dbReference>
<dbReference type="InterPro" id="IPR012334">
    <property type="entry name" value="Pectin_lyas_fold"/>
</dbReference>
<comment type="caution">
    <text evidence="2">The sequence shown here is derived from an EMBL/GenBank/DDBJ whole genome shotgun (WGS) entry which is preliminary data.</text>
</comment>
<evidence type="ECO:0000313" key="3">
    <source>
        <dbReference type="Proteomes" id="UP000030960"/>
    </source>
</evidence>